<name>A0A8J6PI00_9FLAO</name>
<dbReference type="GO" id="GO:0015628">
    <property type="term" value="P:protein secretion by the type II secretion system"/>
    <property type="evidence" value="ECO:0007669"/>
    <property type="project" value="TreeGrafter"/>
</dbReference>
<dbReference type="Gene3D" id="1.10.150.320">
    <property type="entry name" value="Photosystem II 12 kDa extrinsic protein"/>
    <property type="match status" value="2"/>
</dbReference>
<protein>
    <submittedName>
        <fullName evidence="1">Helix-hairpin-helix domain-containing protein</fullName>
    </submittedName>
</protein>
<dbReference type="PANTHER" id="PTHR21180:SF32">
    <property type="entry name" value="ENDONUCLEASE_EXONUCLEASE_PHOSPHATASE FAMILY DOMAIN-CONTAINING PROTEIN 1"/>
    <property type="match status" value="1"/>
</dbReference>
<dbReference type="InterPro" id="IPR051675">
    <property type="entry name" value="Endo/Exo/Phosphatase_dom_1"/>
</dbReference>
<dbReference type="RefSeq" id="WP_163490322.1">
    <property type="nucleotide sequence ID" value="NZ_JACVEL010000003.1"/>
</dbReference>
<accession>A0A8J6PI00</accession>
<dbReference type="AlphaFoldDB" id="A0A8J6PI00"/>
<dbReference type="GO" id="GO:0015627">
    <property type="term" value="C:type II protein secretion system complex"/>
    <property type="evidence" value="ECO:0007669"/>
    <property type="project" value="TreeGrafter"/>
</dbReference>
<evidence type="ECO:0000313" key="1">
    <source>
        <dbReference type="EMBL" id="MBC9811924.1"/>
    </source>
</evidence>
<dbReference type="Pfam" id="PF12836">
    <property type="entry name" value="HHH_3"/>
    <property type="match status" value="2"/>
</dbReference>
<dbReference type="EMBL" id="JACVEL010000003">
    <property type="protein sequence ID" value="MBC9811924.1"/>
    <property type="molecule type" value="Genomic_DNA"/>
</dbReference>
<dbReference type="SUPFAM" id="SSF47781">
    <property type="entry name" value="RuvA domain 2-like"/>
    <property type="match status" value="2"/>
</dbReference>
<comment type="caution">
    <text evidence="1">The sequence shown here is derived from an EMBL/GenBank/DDBJ whole genome shotgun (WGS) entry which is preliminary data.</text>
</comment>
<evidence type="ECO:0000313" key="2">
    <source>
        <dbReference type="Proteomes" id="UP000652681"/>
    </source>
</evidence>
<reference evidence="1" key="1">
    <citation type="submission" date="2020-09" db="EMBL/GenBank/DDBJ databases">
        <title>Taishania pollutisoli gen. nov., sp. nov., Isolated from Tetrabromobisphenol A-Contaminated Soil.</title>
        <authorList>
            <person name="Chen Q."/>
        </authorList>
    </citation>
    <scope>NUCLEOTIDE SEQUENCE</scope>
    <source>
        <strain evidence="1">CZZ-1</strain>
    </source>
</reference>
<dbReference type="PANTHER" id="PTHR21180">
    <property type="entry name" value="ENDONUCLEASE/EXONUCLEASE/PHOSPHATASE FAMILY DOMAIN-CONTAINING PROTEIN 1"/>
    <property type="match status" value="1"/>
</dbReference>
<gene>
    <name evidence="1" type="ORF">H9Y05_05480</name>
</gene>
<dbReference type="InterPro" id="IPR010994">
    <property type="entry name" value="RuvA_2-like"/>
</dbReference>
<sequence>MFPRKISKRNIRGLVVLVGLLALITMAPRVYSWFRAGEPIQVSVEELNRGVAELELKPFSSNSKKQYANNKRYKIPPTGFDPNEYRKEEWMALGLSEKQAAVVVRFAQRGIADNEQLKQIFVIDAALFQLIKDSTRYPVKKKWKQEKITPEKSETIRIDLNTASAEELIALPGIGTFYANKIVEYREKLGGYHQKEQLLELWKFDVEKLNKISSDISIDNKRIQHININTATTEELAKHPYISWNVANSIVKMRLKTQKYTNFDALLESELIDKELLGKIKPYLAIEE</sequence>
<proteinExistence type="predicted"/>
<dbReference type="Proteomes" id="UP000652681">
    <property type="component" value="Unassembled WGS sequence"/>
</dbReference>
<keyword evidence="2" id="KW-1185">Reference proteome</keyword>
<organism evidence="1 2">
    <name type="scientific">Taishania pollutisoli</name>
    <dbReference type="NCBI Taxonomy" id="2766479"/>
    <lineage>
        <taxon>Bacteria</taxon>
        <taxon>Pseudomonadati</taxon>
        <taxon>Bacteroidota</taxon>
        <taxon>Flavobacteriia</taxon>
        <taxon>Flavobacteriales</taxon>
        <taxon>Crocinitomicaceae</taxon>
        <taxon>Taishania</taxon>
    </lineage>
</organism>